<name>A0A165DW37_9BASI</name>
<dbReference type="Proteomes" id="UP000076842">
    <property type="component" value="Unassembled WGS sequence"/>
</dbReference>
<dbReference type="STRING" id="1353952.A0A165DW37"/>
<feature type="transmembrane region" description="Helical" evidence="2">
    <location>
        <begin position="235"/>
        <end position="256"/>
    </location>
</feature>
<dbReference type="PANTHER" id="PTHR42101:SF1">
    <property type="entry name" value="LOW TEMPERATURE REQUIREMENT A"/>
    <property type="match status" value="1"/>
</dbReference>
<gene>
    <name evidence="3" type="ORF">CALCODRAFT_44505</name>
</gene>
<evidence type="ECO:0000256" key="2">
    <source>
        <dbReference type="SAM" id="Phobius"/>
    </source>
</evidence>
<feature type="transmembrane region" description="Helical" evidence="2">
    <location>
        <begin position="263"/>
        <end position="283"/>
    </location>
</feature>
<feature type="transmembrane region" description="Helical" evidence="2">
    <location>
        <begin position="625"/>
        <end position="646"/>
    </location>
</feature>
<dbReference type="AlphaFoldDB" id="A0A165DW37"/>
<feature type="transmembrane region" description="Helical" evidence="2">
    <location>
        <begin position="377"/>
        <end position="403"/>
    </location>
</feature>
<sequence>MASVLHSGSDDGIGSKLESGHPSPGIDNEVNGKECAFSRPEPFADLTSTRVEYLNVAGPLLPLVVQQGPQRGEGEEKGSIFWVAKWQRAPEYLNLLYDLAISSVLSVFGNTHAILDGPSIIAYFSYFIIIWWVWASQVVYDCRFQGNDWMHRLFKFLELGAFTYIGVFAEQFDPTNIVPPSSTDTFDEIIQYQSAQAWKGAAIAYTLSRVLLALQYLYVACVTKPQPRREKWDSFVIPIVTCILSAVLWLISALLTQSAAAKLVLGYGALVLEMLITVGASSLKNSISPSYGMLGDRFADLTVVILAEGVLGIVQTLASVVSGFGLNAGGSKLNGYSECISSLVIVFGTWHFIFHAYDPEQPFRNPRTSTSWAFLHLPLHFLILLLLTSMTGVAVFGNIYGAVNMLSTEYIQSLNLTEVDTSRLETLLSPDTVLQFNKLGLDPPFLTEVADLYNQSAVLSIFQNGSDPDAAPPTIDPYITSLVYFTNVMWVAAGSYDVNLSPLTSDLYNQLTNTSNAWYNDSDYMSALENDTQNTYLEYCNSFTLDIATPAQLFLPSAGGLLLLAAVLTVFRTYGIPGPEDESPASVTWPSYQLHSVGQASVIAMYPTVAHMSRPWQIVVMIWDWTPFALHVIVAIVLLFCGFLDLPTNTLDRQVNPIDSVIAVGWALPIVAIAFGVLMILDCVILVAARKARGGRFMHRIHHSKEL</sequence>
<organism evidence="3 4">
    <name type="scientific">Calocera cornea HHB12733</name>
    <dbReference type="NCBI Taxonomy" id="1353952"/>
    <lineage>
        <taxon>Eukaryota</taxon>
        <taxon>Fungi</taxon>
        <taxon>Dikarya</taxon>
        <taxon>Basidiomycota</taxon>
        <taxon>Agaricomycotina</taxon>
        <taxon>Dacrymycetes</taxon>
        <taxon>Dacrymycetales</taxon>
        <taxon>Dacrymycetaceae</taxon>
        <taxon>Calocera</taxon>
    </lineage>
</organism>
<dbReference type="InParanoid" id="A0A165DW37"/>
<feature type="transmembrane region" description="Helical" evidence="2">
    <location>
        <begin position="553"/>
        <end position="574"/>
    </location>
</feature>
<accession>A0A165DW37</accession>
<evidence type="ECO:0000313" key="4">
    <source>
        <dbReference type="Proteomes" id="UP000076842"/>
    </source>
</evidence>
<reference evidence="3 4" key="1">
    <citation type="journal article" date="2016" name="Mol. Biol. Evol.">
        <title>Comparative Genomics of Early-Diverging Mushroom-Forming Fungi Provides Insights into the Origins of Lignocellulose Decay Capabilities.</title>
        <authorList>
            <person name="Nagy L.G."/>
            <person name="Riley R."/>
            <person name="Tritt A."/>
            <person name="Adam C."/>
            <person name="Daum C."/>
            <person name="Floudas D."/>
            <person name="Sun H."/>
            <person name="Yadav J.S."/>
            <person name="Pangilinan J."/>
            <person name="Larsson K.H."/>
            <person name="Matsuura K."/>
            <person name="Barry K."/>
            <person name="Labutti K."/>
            <person name="Kuo R."/>
            <person name="Ohm R.A."/>
            <person name="Bhattacharya S.S."/>
            <person name="Shirouzu T."/>
            <person name="Yoshinaga Y."/>
            <person name="Martin F.M."/>
            <person name="Grigoriev I.V."/>
            <person name="Hibbett D.S."/>
        </authorList>
    </citation>
    <scope>NUCLEOTIDE SEQUENCE [LARGE SCALE GENOMIC DNA]</scope>
    <source>
        <strain evidence="3 4">HHB12733</strain>
    </source>
</reference>
<evidence type="ECO:0000256" key="1">
    <source>
        <dbReference type="SAM" id="MobiDB-lite"/>
    </source>
</evidence>
<dbReference type="EMBL" id="KV424032">
    <property type="protein sequence ID" value="KZT53659.1"/>
    <property type="molecule type" value="Genomic_DNA"/>
</dbReference>
<feature type="transmembrane region" description="Helical" evidence="2">
    <location>
        <begin position="594"/>
        <end position="613"/>
    </location>
</feature>
<keyword evidence="4" id="KW-1185">Reference proteome</keyword>
<proteinExistence type="predicted"/>
<feature type="transmembrane region" description="Helical" evidence="2">
    <location>
        <begin position="339"/>
        <end position="357"/>
    </location>
</feature>
<dbReference type="PANTHER" id="PTHR42101">
    <property type="entry name" value="CHROMOSOME 16, WHOLE GENOME SHOTGUN SEQUENCE"/>
    <property type="match status" value="1"/>
</dbReference>
<dbReference type="Pfam" id="PF06772">
    <property type="entry name" value="LtrA"/>
    <property type="match status" value="1"/>
</dbReference>
<feature type="transmembrane region" description="Helical" evidence="2">
    <location>
        <begin position="303"/>
        <end position="327"/>
    </location>
</feature>
<feature type="transmembrane region" description="Helical" evidence="2">
    <location>
        <begin position="120"/>
        <end position="140"/>
    </location>
</feature>
<keyword evidence="2" id="KW-0812">Transmembrane</keyword>
<feature type="region of interest" description="Disordered" evidence="1">
    <location>
        <begin position="1"/>
        <end position="31"/>
    </location>
</feature>
<dbReference type="InterPro" id="IPR010640">
    <property type="entry name" value="Low_temperature_requirement_A"/>
</dbReference>
<protein>
    <submittedName>
        <fullName evidence="3">Uncharacterized protein</fullName>
    </submittedName>
</protein>
<dbReference type="OrthoDB" id="3198598at2759"/>
<keyword evidence="2" id="KW-1133">Transmembrane helix</keyword>
<feature type="transmembrane region" description="Helical" evidence="2">
    <location>
        <begin position="666"/>
        <end position="689"/>
    </location>
</feature>
<evidence type="ECO:0000313" key="3">
    <source>
        <dbReference type="EMBL" id="KZT53659.1"/>
    </source>
</evidence>
<keyword evidence="2" id="KW-0472">Membrane</keyword>